<protein>
    <recommendedName>
        <fullName evidence="3">Purple acid phosphatase</fullName>
        <ecNumber evidence="3">3.1.3.2</ecNumber>
    </recommendedName>
</protein>
<sequence>MIDLFVKLLANETEIVVTWTEPKKHTDIDALVYYGQASSSLNQKVKAKSEYFKDDKTKYTTFRAVLTGLEPDTKYHYKIQADGKESSVFEMKTLKTGEKWLPRFAIYGDLGYVNEQSLPYLKKDVEENLFDVIFHIGDFAYDLHDEHGEVGNHFMRSIESIASKVPYMTCPGNHERHGNFSHYDSRFSMIGDRSQPNHGDSIHKRINNHYHSMEIGPATIILFSTEYYYYTKYGWEQIERQYRFLEKELIRANENRHKRPWIIVMGHRPLYCLKMGDDSCDHQTMERKEVRQGIRMHDEGERQFGLEDLFYKYGVDLQFYGHEHFYARLFPLYKYQMYKGTRSDNPYDHAEGPIHITTGSAGNKELHPSFNHLDDWVANHFYDY</sequence>
<comment type="similarity">
    <text evidence="3">Belongs to the metallophosphoesterase superfamily. Purple acid phosphatase family.</text>
</comment>
<dbReference type="Gene3D" id="3.60.21.10">
    <property type="match status" value="1"/>
</dbReference>
<dbReference type="AlphaFoldDB" id="A0A1Y3AUP2"/>
<organism evidence="6 7">
    <name type="scientific">Euroglyphus maynei</name>
    <name type="common">Mayne's house dust mite</name>
    <dbReference type="NCBI Taxonomy" id="6958"/>
    <lineage>
        <taxon>Eukaryota</taxon>
        <taxon>Metazoa</taxon>
        <taxon>Ecdysozoa</taxon>
        <taxon>Arthropoda</taxon>
        <taxon>Chelicerata</taxon>
        <taxon>Arachnida</taxon>
        <taxon>Acari</taxon>
        <taxon>Acariformes</taxon>
        <taxon>Sarcoptiformes</taxon>
        <taxon>Astigmata</taxon>
        <taxon>Psoroptidia</taxon>
        <taxon>Analgoidea</taxon>
        <taxon>Pyroglyphidae</taxon>
        <taxon>Pyroglyphinae</taxon>
        <taxon>Euroglyphus</taxon>
    </lineage>
</organism>
<evidence type="ECO:0000259" key="4">
    <source>
        <dbReference type="Pfam" id="PF00149"/>
    </source>
</evidence>
<accession>A0A1Y3AUP2</accession>
<dbReference type="EMBL" id="MUJZ01057446">
    <property type="protein sequence ID" value="OTF72191.1"/>
    <property type="molecule type" value="Genomic_DNA"/>
</dbReference>
<keyword evidence="2" id="KW-0325">Glycoprotein</keyword>
<proteinExistence type="inferred from homology"/>
<dbReference type="Pfam" id="PF16656">
    <property type="entry name" value="Pur_ac_phosph_N"/>
    <property type="match status" value="1"/>
</dbReference>
<dbReference type="OrthoDB" id="45007at2759"/>
<dbReference type="CDD" id="cd00063">
    <property type="entry name" value="FN3"/>
    <property type="match status" value="1"/>
</dbReference>
<dbReference type="InterPro" id="IPR015914">
    <property type="entry name" value="PAPs_N"/>
</dbReference>
<dbReference type="PANTHER" id="PTHR45867:SF3">
    <property type="entry name" value="ACID PHOSPHATASE TYPE 7"/>
    <property type="match status" value="1"/>
</dbReference>
<dbReference type="CDD" id="cd00839">
    <property type="entry name" value="MPP_PAPs"/>
    <property type="match status" value="1"/>
</dbReference>
<dbReference type="InterPro" id="IPR004843">
    <property type="entry name" value="Calcineurin-like_PHP"/>
</dbReference>
<dbReference type="SUPFAM" id="SSF49363">
    <property type="entry name" value="Purple acid phosphatase, N-terminal domain"/>
    <property type="match status" value="1"/>
</dbReference>
<evidence type="ECO:0000313" key="6">
    <source>
        <dbReference type="EMBL" id="OTF72191.1"/>
    </source>
</evidence>
<dbReference type="InterPro" id="IPR003961">
    <property type="entry name" value="FN3_dom"/>
</dbReference>
<comment type="caution">
    <text evidence="6">The sequence shown here is derived from an EMBL/GenBank/DDBJ whole genome shotgun (WGS) entry which is preliminary data.</text>
</comment>
<evidence type="ECO:0000313" key="7">
    <source>
        <dbReference type="Proteomes" id="UP000194236"/>
    </source>
</evidence>
<reference evidence="6 7" key="1">
    <citation type="submission" date="2017-03" db="EMBL/GenBank/DDBJ databases">
        <title>Genome Survey of Euroglyphus maynei.</title>
        <authorList>
            <person name="Arlian L.G."/>
            <person name="Morgan M.S."/>
            <person name="Rider S.D."/>
        </authorList>
    </citation>
    <scope>NUCLEOTIDE SEQUENCE [LARGE SCALE GENOMIC DNA]</scope>
    <source>
        <strain evidence="6">Arlian Lab</strain>
        <tissue evidence="6">Whole body</tissue>
    </source>
</reference>
<dbReference type="SUPFAM" id="SSF56300">
    <property type="entry name" value="Metallo-dependent phosphatases"/>
    <property type="match status" value="1"/>
</dbReference>
<evidence type="ECO:0000256" key="3">
    <source>
        <dbReference type="RuleBase" id="RU361203"/>
    </source>
</evidence>
<feature type="non-terminal residue" evidence="6">
    <location>
        <position position="384"/>
    </location>
</feature>
<dbReference type="Gene3D" id="2.60.40.380">
    <property type="entry name" value="Purple acid phosphatase-like, N-terminal"/>
    <property type="match status" value="1"/>
</dbReference>
<gene>
    <name evidence="6" type="ORF">BLA29_006034</name>
</gene>
<comment type="catalytic activity">
    <reaction evidence="3">
        <text>a phosphate monoester + H2O = an alcohol + phosphate</text>
        <dbReference type="Rhea" id="RHEA:15017"/>
        <dbReference type="ChEBI" id="CHEBI:15377"/>
        <dbReference type="ChEBI" id="CHEBI:30879"/>
        <dbReference type="ChEBI" id="CHEBI:43474"/>
        <dbReference type="ChEBI" id="CHEBI:67140"/>
        <dbReference type="EC" id="3.1.3.2"/>
    </reaction>
</comment>
<dbReference type="PANTHER" id="PTHR45867">
    <property type="entry name" value="PURPLE ACID PHOSPHATASE"/>
    <property type="match status" value="1"/>
</dbReference>
<evidence type="ECO:0000259" key="5">
    <source>
        <dbReference type="Pfam" id="PF16656"/>
    </source>
</evidence>
<dbReference type="Proteomes" id="UP000194236">
    <property type="component" value="Unassembled WGS sequence"/>
</dbReference>
<evidence type="ECO:0000256" key="1">
    <source>
        <dbReference type="ARBA" id="ARBA00022729"/>
    </source>
</evidence>
<feature type="domain" description="Calcineurin-like phosphoesterase" evidence="4">
    <location>
        <begin position="103"/>
        <end position="325"/>
    </location>
</feature>
<evidence type="ECO:0000256" key="2">
    <source>
        <dbReference type="ARBA" id="ARBA00023180"/>
    </source>
</evidence>
<keyword evidence="1" id="KW-0732">Signal</keyword>
<dbReference type="EC" id="3.1.3.2" evidence="3"/>
<feature type="domain" description="Purple acid phosphatase N-terminal" evidence="5">
    <location>
        <begin position="10"/>
        <end position="93"/>
    </location>
</feature>
<name>A0A1Y3AUP2_EURMA</name>
<dbReference type="InterPro" id="IPR041792">
    <property type="entry name" value="MPP_PAP"/>
</dbReference>
<dbReference type="GO" id="GO:0003993">
    <property type="term" value="F:acid phosphatase activity"/>
    <property type="evidence" value="ECO:0007669"/>
    <property type="project" value="UniProtKB-EC"/>
</dbReference>
<dbReference type="Pfam" id="PF00149">
    <property type="entry name" value="Metallophos"/>
    <property type="match status" value="1"/>
</dbReference>
<dbReference type="InterPro" id="IPR029052">
    <property type="entry name" value="Metallo-depent_PP-like"/>
</dbReference>
<keyword evidence="7" id="KW-1185">Reference proteome</keyword>
<keyword evidence="3" id="KW-0378">Hydrolase</keyword>
<dbReference type="GO" id="GO:0046872">
    <property type="term" value="F:metal ion binding"/>
    <property type="evidence" value="ECO:0007669"/>
    <property type="project" value="InterPro"/>
</dbReference>
<dbReference type="InterPro" id="IPR008963">
    <property type="entry name" value="Purple_acid_Pase-like_N"/>
</dbReference>